<dbReference type="KEGG" id="vhl:BME96_05665"/>
<evidence type="ECO:0000313" key="4">
    <source>
        <dbReference type="Proteomes" id="UP000621631"/>
    </source>
</evidence>
<accession>A0AAC9J124</accession>
<evidence type="ECO:0008006" key="5">
    <source>
        <dbReference type="Google" id="ProtNLM"/>
    </source>
</evidence>
<dbReference type="Proteomes" id="UP000182945">
    <property type="component" value="Chromosome"/>
</dbReference>
<dbReference type="GeneID" id="71513868"/>
<dbReference type="AlphaFoldDB" id="A0AAC9J124"/>
<dbReference type="Proteomes" id="UP000621631">
    <property type="component" value="Unassembled WGS sequence"/>
</dbReference>
<dbReference type="SUPFAM" id="SSF81301">
    <property type="entry name" value="Nucleotidyltransferase"/>
    <property type="match status" value="1"/>
</dbReference>
<sequence length="278" mass="32965">MGFVSNHQARDSELPNYRKKILSSIETDLLNDDNVMALFYGGSIGNENTDEYSDIDLRVVVKPEKIKEYVVNKRNRAQEWGNVLYFEEVNPLSVYTVAHYDCFIKVDAFYYIPSDIHPSLWLQNIKIIKDTDKMMAKILDNSMLLTYELSLDGLELWRTKFFAHFHEAYRRVMRKEYFYAMKCIDNLRLSIIAGWYMEIGVQPNTFGDWARYEGERSNLEEWQQSLLKSWDCRRDPVEILNVMKCIAHEFKKVHHSLCYKLNIDENPEWLAKIINMVI</sequence>
<reference evidence="1 3" key="1">
    <citation type="submission" date="2016-11" db="EMBL/GenBank/DDBJ databases">
        <title>Complete genome sequencing of Virgibacillus halodenitrificans PDB-F2.</title>
        <authorList>
            <person name="Sun Z."/>
            <person name="Zhou Y."/>
            <person name="Li H."/>
        </authorList>
    </citation>
    <scope>NUCLEOTIDE SEQUENCE [LARGE SCALE GENOMIC DNA]</scope>
    <source>
        <strain evidence="1 3">PDB-F2</strain>
    </source>
</reference>
<evidence type="ECO:0000313" key="2">
    <source>
        <dbReference type="EMBL" id="MBD1222026.1"/>
    </source>
</evidence>
<name>A0AAC9J124_VIRHA</name>
<organism evidence="1 3">
    <name type="scientific">Virgibacillus halodenitrificans</name>
    <name type="common">Bacillus halodenitrificans</name>
    <dbReference type="NCBI Taxonomy" id="1482"/>
    <lineage>
        <taxon>Bacteria</taxon>
        <taxon>Bacillati</taxon>
        <taxon>Bacillota</taxon>
        <taxon>Bacilli</taxon>
        <taxon>Bacillales</taxon>
        <taxon>Bacillaceae</taxon>
        <taxon>Virgibacillus</taxon>
    </lineage>
</organism>
<dbReference type="RefSeq" id="WP_071648563.1">
    <property type="nucleotide sequence ID" value="NZ_CP017962.1"/>
</dbReference>
<proteinExistence type="predicted"/>
<keyword evidence="4" id="KW-1185">Reference proteome</keyword>
<reference evidence="2 4" key="2">
    <citation type="submission" date="2020-09" db="EMBL/GenBank/DDBJ databases">
        <title>Draft Genome Sequences of Oil-Oxidizing Bacteria Halomonas titanicae, Marinobacter lutaoensis, and Virgibacillus halodenitrificans Isolated from Highly Saline Environments.</title>
        <authorList>
            <person name="Grouzdev D.S."/>
            <person name="Sokolova D.S."/>
            <person name="Semenova E.M."/>
            <person name="Borzenkov I.A."/>
            <person name="Bidzhieva S.K."/>
            <person name="Poltaraus A.B."/>
            <person name="Nazina T.N."/>
        </authorList>
    </citation>
    <scope>NUCLEOTIDE SEQUENCE [LARGE SCALE GENOMIC DNA]</scope>
    <source>
        <strain evidence="2 4">VKM B-3472D</strain>
    </source>
</reference>
<dbReference type="EMBL" id="CP017962">
    <property type="protein sequence ID" value="APC47684.1"/>
    <property type="molecule type" value="Genomic_DNA"/>
</dbReference>
<protein>
    <recommendedName>
        <fullName evidence="5">Nucleotidyltransferase domain-containing protein</fullName>
    </recommendedName>
</protein>
<dbReference type="EMBL" id="JACWEZ010000002">
    <property type="protein sequence ID" value="MBD1222026.1"/>
    <property type="molecule type" value="Genomic_DNA"/>
</dbReference>
<evidence type="ECO:0000313" key="1">
    <source>
        <dbReference type="EMBL" id="APC47684.1"/>
    </source>
</evidence>
<evidence type="ECO:0000313" key="3">
    <source>
        <dbReference type="Proteomes" id="UP000182945"/>
    </source>
</evidence>
<dbReference type="InterPro" id="IPR043519">
    <property type="entry name" value="NT_sf"/>
</dbReference>
<dbReference type="Gene3D" id="3.30.460.10">
    <property type="entry name" value="Beta Polymerase, domain 2"/>
    <property type="match status" value="1"/>
</dbReference>
<gene>
    <name evidence="1" type="ORF">BME96_05665</name>
    <name evidence="2" type="ORF">IC602_05350</name>
</gene>